<name>L2GWW4_VAVCU</name>
<evidence type="ECO:0000313" key="1">
    <source>
        <dbReference type="EMBL" id="ELA47837.1"/>
    </source>
</evidence>
<dbReference type="GeneID" id="19878564"/>
<evidence type="ECO:0000313" key="2">
    <source>
        <dbReference type="Proteomes" id="UP000011081"/>
    </source>
</evidence>
<dbReference type="EMBL" id="GL877411">
    <property type="protein sequence ID" value="ELA47837.1"/>
    <property type="molecule type" value="Genomic_DNA"/>
</dbReference>
<protein>
    <submittedName>
        <fullName evidence="1">Uncharacterized protein</fullName>
    </submittedName>
</protein>
<gene>
    <name evidence="1" type="ORF">VCUG_00679</name>
</gene>
<dbReference type="VEuPathDB" id="MicrosporidiaDB:VCUG_00679"/>
<dbReference type="RefSeq" id="XP_008073700.1">
    <property type="nucleotide sequence ID" value="XM_008075509.1"/>
</dbReference>
<dbReference type="OrthoDB" id="10353021at2759"/>
<dbReference type="OMA" id="IHTHINE"/>
<dbReference type="HOGENOM" id="CLU_2005630_0_0_1"/>
<organism evidence="1 2">
    <name type="scientific">Vavraia culicis (isolate floridensis)</name>
    <name type="common">Microsporidian parasite</name>
    <dbReference type="NCBI Taxonomy" id="948595"/>
    <lineage>
        <taxon>Eukaryota</taxon>
        <taxon>Fungi</taxon>
        <taxon>Fungi incertae sedis</taxon>
        <taxon>Microsporidia</taxon>
        <taxon>Pleistophoridae</taxon>
        <taxon>Vavraia</taxon>
    </lineage>
</organism>
<keyword evidence="2" id="KW-1185">Reference proteome</keyword>
<sequence length="124" mass="14687">MDDRQGWPVLPDYKDLTRPGLPTEFVLFGIKFTVVDNVPQPEEEYEDLDITKIKELINESLSSFKNLLRTGERSHFERIKAVHLDMNNMINRAKLWEGKVLLRKMKNEKIEWKKKKIAKVKSLF</sequence>
<dbReference type="Proteomes" id="UP000011081">
    <property type="component" value="Unassembled WGS sequence"/>
</dbReference>
<proteinExistence type="predicted"/>
<reference evidence="2" key="1">
    <citation type="submission" date="2011-03" db="EMBL/GenBank/DDBJ databases">
        <title>The genome sequence of Vavraia culicis strain floridensis.</title>
        <authorList>
            <consortium name="The Broad Institute Genome Sequencing Platform"/>
            <person name="Cuomo C."/>
            <person name="Becnel J."/>
            <person name="Sanscrainte N."/>
            <person name="Young S.K."/>
            <person name="Zeng Q."/>
            <person name="Gargeya S."/>
            <person name="Fitzgerald M."/>
            <person name="Haas B."/>
            <person name="Abouelleil A."/>
            <person name="Alvarado L."/>
            <person name="Arachchi H.M."/>
            <person name="Berlin A."/>
            <person name="Chapman S.B."/>
            <person name="Gearin G."/>
            <person name="Goldberg J."/>
            <person name="Griggs A."/>
            <person name="Gujja S."/>
            <person name="Hansen M."/>
            <person name="Heiman D."/>
            <person name="Howarth C."/>
            <person name="Larimer J."/>
            <person name="Lui A."/>
            <person name="MacDonald P.J.P."/>
            <person name="McCowen C."/>
            <person name="Montmayeur A."/>
            <person name="Murphy C."/>
            <person name="Neiman D."/>
            <person name="Pearson M."/>
            <person name="Priest M."/>
            <person name="Roberts A."/>
            <person name="Saif S."/>
            <person name="Shea T."/>
            <person name="Sisk P."/>
            <person name="Stolte C."/>
            <person name="Sykes S."/>
            <person name="Wortman J."/>
            <person name="Nusbaum C."/>
            <person name="Birren B."/>
        </authorList>
    </citation>
    <scope>NUCLEOTIDE SEQUENCE [LARGE SCALE GENOMIC DNA]</scope>
    <source>
        <strain evidence="2">floridensis</strain>
    </source>
</reference>
<accession>L2GWW4</accession>
<dbReference type="AlphaFoldDB" id="L2GWW4"/>
<dbReference type="InParanoid" id="L2GWW4"/>